<dbReference type="STRING" id="1507870.A0A1V8TTN9"/>
<dbReference type="OrthoDB" id="25131at2759"/>
<keyword evidence="1" id="KW-0378">Hydrolase</keyword>
<evidence type="ECO:0000313" key="7">
    <source>
        <dbReference type="Proteomes" id="UP000192596"/>
    </source>
</evidence>
<dbReference type="AlphaFoldDB" id="A0A1V8TTN9"/>
<dbReference type="PROSITE" id="PS51762">
    <property type="entry name" value="GH16_2"/>
    <property type="match status" value="1"/>
</dbReference>
<dbReference type="EMBL" id="NAJO01000001">
    <property type="protein sequence ID" value="OQO14699.1"/>
    <property type="molecule type" value="Genomic_DNA"/>
</dbReference>
<dbReference type="GO" id="GO:0004553">
    <property type="term" value="F:hydrolase activity, hydrolyzing O-glycosyl compounds"/>
    <property type="evidence" value="ECO:0007669"/>
    <property type="project" value="InterPro"/>
</dbReference>
<comment type="caution">
    <text evidence="6">The sequence shown here is derived from an EMBL/GenBank/DDBJ whole genome shotgun (WGS) entry which is preliminary data.</text>
</comment>
<dbReference type="Gene3D" id="2.60.120.200">
    <property type="match status" value="1"/>
</dbReference>
<dbReference type="PANTHER" id="PTHR38121">
    <property type="entry name" value="GH16 DOMAIN-CONTAINING PROTEIN"/>
    <property type="match status" value="1"/>
</dbReference>
<feature type="domain" description="GH16" evidence="5">
    <location>
        <begin position="54"/>
        <end position="285"/>
    </location>
</feature>
<dbReference type="GO" id="GO:0005975">
    <property type="term" value="P:carbohydrate metabolic process"/>
    <property type="evidence" value="ECO:0007669"/>
    <property type="project" value="InterPro"/>
</dbReference>
<dbReference type="SUPFAM" id="SSF49899">
    <property type="entry name" value="Concanavalin A-like lectins/glucanases"/>
    <property type="match status" value="1"/>
</dbReference>
<sequence>MTARKTVSVFNLVLTLITHAYAVCECGFSLQTSNSTATFFTHSIETDFLHISSVAYSGIERTTWQPQIWNQTAAQSRGAYGRSNLLENIVPNPLPDGTWSGPGARGGDPGLQLVVRKDLVDGIVTGAELATNRTDIFYGTFRVGMKVTGVNGTCSAFFWYRNDTQEIDVEYLSKNASIVNTILQSGAAAAHGFDAAGTSTYQKYDAGLALSDEYHEYRYDWLPARVNFYLDGVKISTYTENVPDAPGHLLLSHWSNGNGGWSIGPPTEDAMTAIAYVKAYFNVTGGEEIPECDGAVTVCPIPEQSGPPTLDGKPTFFFNPPPAQANSSTGATSPTHASGAPQIGLIVLSRFAWLVVSLLLSIS</sequence>
<keyword evidence="2" id="KW-0326">Glycosidase</keyword>
<feature type="chain" id="PRO_5012370557" description="GH16 domain-containing protein" evidence="4">
    <location>
        <begin position="23"/>
        <end position="363"/>
    </location>
</feature>
<evidence type="ECO:0000256" key="4">
    <source>
        <dbReference type="SAM" id="SignalP"/>
    </source>
</evidence>
<keyword evidence="7" id="KW-1185">Reference proteome</keyword>
<dbReference type="InterPro" id="IPR008264">
    <property type="entry name" value="Beta_glucanase"/>
</dbReference>
<evidence type="ECO:0000256" key="2">
    <source>
        <dbReference type="ARBA" id="ARBA00023295"/>
    </source>
</evidence>
<dbReference type="PRINTS" id="PR00737">
    <property type="entry name" value="GLHYDRLASE16"/>
</dbReference>
<dbReference type="InterPro" id="IPR000757">
    <property type="entry name" value="Beta-glucanase-like"/>
</dbReference>
<gene>
    <name evidence="6" type="ORF">B0A48_00080</name>
</gene>
<dbReference type="Proteomes" id="UP000192596">
    <property type="component" value="Unassembled WGS sequence"/>
</dbReference>
<dbReference type="CDD" id="cd00413">
    <property type="entry name" value="Glyco_hydrolase_16"/>
    <property type="match status" value="1"/>
</dbReference>
<evidence type="ECO:0000256" key="1">
    <source>
        <dbReference type="ARBA" id="ARBA00022801"/>
    </source>
</evidence>
<evidence type="ECO:0000259" key="5">
    <source>
        <dbReference type="PROSITE" id="PS51762"/>
    </source>
</evidence>
<proteinExistence type="predicted"/>
<dbReference type="PANTHER" id="PTHR38121:SF5">
    <property type="entry name" value="GH16 DOMAIN-CONTAINING PROTEIN"/>
    <property type="match status" value="1"/>
</dbReference>
<reference evidence="7" key="1">
    <citation type="submission" date="2017-03" db="EMBL/GenBank/DDBJ databases">
        <title>Genomes of endolithic fungi from Antarctica.</title>
        <authorList>
            <person name="Coleine C."/>
            <person name="Masonjones S."/>
            <person name="Stajich J.E."/>
        </authorList>
    </citation>
    <scope>NUCLEOTIDE SEQUENCE [LARGE SCALE GENOMIC DNA]</scope>
    <source>
        <strain evidence="7">CCFEE 5527</strain>
    </source>
</reference>
<evidence type="ECO:0000256" key="3">
    <source>
        <dbReference type="PIRSR" id="PIRSR608264-1"/>
    </source>
</evidence>
<dbReference type="InterPro" id="IPR013320">
    <property type="entry name" value="ConA-like_dom_sf"/>
</dbReference>
<protein>
    <recommendedName>
        <fullName evidence="5">GH16 domain-containing protein</fullName>
    </recommendedName>
</protein>
<feature type="signal peptide" evidence="4">
    <location>
        <begin position="1"/>
        <end position="22"/>
    </location>
</feature>
<accession>A0A1V8TTN9</accession>
<evidence type="ECO:0000313" key="6">
    <source>
        <dbReference type="EMBL" id="OQO14699.1"/>
    </source>
</evidence>
<feature type="active site" description="Proton donor" evidence="3">
    <location>
        <position position="170"/>
    </location>
</feature>
<keyword evidence="4" id="KW-0732">Signal</keyword>
<dbReference type="InParanoid" id="A0A1V8TTN9"/>
<organism evidence="6 7">
    <name type="scientific">Cryoendolithus antarcticus</name>
    <dbReference type="NCBI Taxonomy" id="1507870"/>
    <lineage>
        <taxon>Eukaryota</taxon>
        <taxon>Fungi</taxon>
        <taxon>Dikarya</taxon>
        <taxon>Ascomycota</taxon>
        <taxon>Pezizomycotina</taxon>
        <taxon>Dothideomycetes</taxon>
        <taxon>Dothideomycetidae</taxon>
        <taxon>Cladosporiales</taxon>
        <taxon>Cladosporiaceae</taxon>
        <taxon>Cryoendolithus</taxon>
    </lineage>
</organism>
<feature type="active site" description="Nucleophile" evidence="3">
    <location>
        <position position="166"/>
    </location>
</feature>
<dbReference type="Pfam" id="PF00722">
    <property type="entry name" value="Glyco_hydro_16"/>
    <property type="match status" value="1"/>
</dbReference>
<name>A0A1V8TTN9_9PEZI</name>